<name>A0ABW8TXP1_9CLOT</name>
<gene>
    <name evidence="1" type="ORF">ACJDUH_19000</name>
</gene>
<accession>A0ABW8TXP1</accession>
<sequence length="43" mass="5202">MSIKSFSELTEINKIKLMRSYRKARKDMQRQIKQLDGKNIFKV</sequence>
<evidence type="ECO:0000313" key="2">
    <source>
        <dbReference type="Proteomes" id="UP001623661"/>
    </source>
</evidence>
<keyword evidence="2" id="KW-1185">Reference proteome</keyword>
<protein>
    <submittedName>
        <fullName evidence="1">Uncharacterized protein</fullName>
    </submittedName>
</protein>
<comment type="caution">
    <text evidence="1">The sequence shown here is derived from an EMBL/GenBank/DDBJ whole genome shotgun (WGS) entry which is preliminary data.</text>
</comment>
<reference evidence="1 2" key="1">
    <citation type="submission" date="2024-11" db="EMBL/GenBank/DDBJ databases">
        <authorList>
            <person name="Heng Y.C."/>
            <person name="Lim A.C.H."/>
            <person name="Lee J.K.Y."/>
            <person name="Kittelmann S."/>
        </authorList>
    </citation>
    <scope>NUCLEOTIDE SEQUENCE [LARGE SCALE GENOMIC DNA]</scope>
    <source>
        <strain evidence="1 2">WILCCON 0202</strain>
    </source>
</reference>
<dbReference type="RefSeq" id="WP_406766803.1">
    <property type="nucleotide sequence ID" value="NZ_JBJHZY010000007.1"/>
</dbReference>
<proteinExistence type="predicted"/>
<dbReference type="EMBL" id="JBJHZY010000007">
    <property type="protein sequence ID" value="MFL0270171.1"/>
    <property type="molecule type" value="Genomic_DNA"/>
</dbReference>
<organism evidence="1 2">
    <name type="scientific">Candidatus Clostridium radicumherbarum</name>
    <dbReference type="NCBI Taxonomy" id="3381662"/>
    <lineage>
        <taxon>Bacteria</taxon>
        <taxon>Bacillati</taxon>
        <taxon>Bacillota</taxon>
        <taxon>Clostridia</taxon>
        <taxon>Eubacteriales</taxon>
        <taxon>Clostridiaceae</taxon>
        <taxon>Clostridium</taxon>
    </lineage>
</organism>
<evidence type="ECO:0000313" key="1">
    <source>
        <dbReference type="EMBL" id="MFL0270171.1"/>
    </source>
</evidence>
<dbReference type="Proteomes" id="UP001623661">
    <property type="component" value="Unassembled WGS sequence"/>
</dbReference>